<protein>
    <recommendedName>
        <fullName evidence="4">T9SS C-terminal target domain-containing protein</fullName>
    </recommendedName>
</protein>
<feature type="chain" id="PRO_5019473325" description="T9SS C-terminal target domain-containing protein" evidence="1">
    <location>
        <begin position="23"/>
        <end position="482"/>
    </location>
</feature>
<dbReference type="EMBL" id="RWIS01000007">
    <property type="protein sequence ID" value="RSK32473.1"/>
    <property type="molecule type" value="Genomic_DNA"/>
</dbReference>
<dbReference type="AlphaFoldDB" id="A0A428JIK3"/>
<dbReference type="Proteomes" id="UP000280066">
    <property type="component" value="Unassembled WGS sequence"/>
</dbReference>
<feature type="signal peptide" evidence="1">
    <location>
        <begin position="1"/>
        <end position="22"/>
    </location>
</feature>
<comment type="caution">
    <text evidence="2">The sequence shown here is derived from an EMBL/GenBank/DDBJ whole genome shotgun (WGS) entry which is preliminary data.</text>
</comment>
<gene>
    <name evidence="2" type="ORF">EI290_12140</name>
</gene>
<evidence type="ECO:0000256" key="1">
    <source>
        <dbReference type="SAM" id="SignalP"/>
    </source>
</evidence>
<dbReference type="OrthoDB" id="864963at2"/>
<organism evidence="2 3">
    <name type="scientific">Hymenobacter metallilatus</name>
    <dbReference type="NCBI Taxonomy" id="2493666"/>
    <lineage>
        <taxon>Bacteria</taxon>
        <taxon>Pseudomonadati</taxon>
        <taxon>Bacteroidota</taxon>
        <taxon>Cytophagia</taxon>
        <taxon>Cytophagales</taxon>
        <taxon>Hymenobacteraceae</taxon>
        <taxon>Hymenobacter</taxon>
    </lineage>
</organism>
<name>A0A428JIK3_9BACT</name>
<reference evidence="2 3" key="1">
    <citation type="submission" date="2018-12" db="EMBL/GenBank/DDBJ databases">
        <authorList>
            <person name="Feng G."/>
            <person name="Zhu H."/>
        </authorList>
    </citation>
    <scope>NUCLEOTIDE SEQUENCE [LARGE SCALE GENOMIC DNA]</scope>
    <source>
        <strain evidence="2 3">9PBR-2</strain>
    </source>
</reference>
<accession>A0A428JIK3</accession>
<keyword evidence="3" id="KW-1185">Reference proteome</keyword>
<proteinExistence type="predicted"/>
<evidence type="ECO:0008006" key="4">
    <source>
        <dbReference type="Google" id="ProtNLM"/>
    </source>
</evidence>
<dbReference type="RefSeq" id="WP_125430466.1">
    <property type="nucleotide sequence ID" value="NZ_RWIS01000007.1"/>
</dbReference>
<keyword evidence="1" id="KW-0732">Signal</keyword>
<evidence type="ECO:0000313" key="2">
    <source>
        <dbReference type="EMBL" id="RSK32473.1"/>
    </source>
</evidence>
<sequence>MKNRYALLPVLALLPLATQAQLAIPAGSTLSVSSGGTVAVVGNVQNAGTLSNLGTVQLTGSLSSSGSISGATGLLKLTGTTTQPLNVSSLLPSLEILNPLGAVLDGPLQVRQLLLSGGPLRLGAHTLISTVGGTITGIDASAGRFLITDGTGMMQRSVGTAATLFPVGVSATRYAPATLTRSSGQDLYALRAAPGALSGGSNGTPLTQDAVALHWELTPPDAVPFTLSVQWNQADELSGFNRNQSALGRWTGSSYGPTEVFGNAGGSGSGPYSRTVSGLTAAGPYVVLDQQAPLPVELTRFEARRPTGQARVLLSWATASELHNAGFEVQRQDAGQTTFRRVGFVAGRGTTSTATEYTFSDPNDFRGLSYYRLRQLDQDGTETFTEVRTVSGLGSGSAFSLAAYPNPVAPQATLTLEAAGPVPTGLQLAFYAADGRLVRQLHWPAAAAQVKLPTPGLPQGTYWLRYHAPDGTKGTLPLVVGE</sequence>
<evidence type="ECO:0000313" key="3">
    <source>
        <dbReference type="Proteomes" id="UP000280066"/>
    </source>
</evidence>